<evidence type="ECO:0000313" key="2">
    <source>
        <dbReference type="EMBL" id="PSW98132.1"/>
    </source>
</evidence>
<dbReference type="RefSeq" id="WP_045038081.1">
    <property type="nucleotide sequence ID" value="NZ_JZSR01000033.1"/>
</dbReference>
<keyword evidence="3" id="KW-1185">Reference proteome</keyword>
<dbReference type="Proteomes" id="UP000241190">
    <property type="component" value="Unassembled WGS sequence"/>
</dbReference>
<evidence type="ECO:0000313" key="4">
    <source>
        <dbReference type="Proteomes" id="UP000241954"/>
    </source>
</evidence>
<reference evidence="1 4" key="1">
    <citation type="submission" date="2018-01" db="EMBL/GenBank/DDBJ databases">
        <title>Whole genome sequencing of Histamine producing bacteria.</title>
        <authorList>
            <person name="Butler K."/>
        </authorList>
    </citation>
    <scope>NUCLEOTIDE SEQUENCE [LARGE SCALE GENOMIC DNA]</scope>
    <source>
        <strain evidence="2 3">ATCC 51761</strain>
        <strain evidence="1 4">NCIMB 13481</strain>
    </source>
</reference>
<evidence type="ECO:0000313" key="1">
    <source>
        <dbReference type="EMBL" id="PSV96047.1"/>
    </source>
</evidence>
<name>A0A2T3MJU7_9GAMM</name>
<dbReference type="Proteomes" id="UP000241954">
    <property type="component" value="Unassembled WGS sequence"/>
</dbReference>
<proteinExistence type="predicted"/>
<organism evidence="1 4">
    <name type="scientific">Photobacterium iliopiscarium</name>
    <dbReference type="NCBI Taxonomy" id="56192"/>
    <lineage>
        <taxon>Bacteria</taxon>
        <taxon>Pseudomonadati</taxon>
        <taxon>Pseudomonadota</taxon>
        <taxon>Gammaproteobacteria</taxon>
        <taxon>Vibrionales</taxon>
        <taxon>Vibrionaceae</taxon>
        <taxon>Photobacterium</taxon>
    </lineage>
</organism>
<accession>A0A2T3MJU7</accession>
<dbReference type="AlphaFoldDB" id="A0A2T3MJU7"/>
<dbReference type="GeneID" id="93549285"/>
<protein>
    <submittedName>
        <fullName evidence="1">Uncharacterized protein</fullName>
    </submittedName>
</protein>
<dbReference type="EMBL" id="PYOP01000010">
    <property type="protein sequence ID" value="PSW98132.1"/>
    <property type="molecule type" value="Genomic_DNA"/>
</dbReference>
<dbReference type="EMBL" id="PYLW01000012">
    <property type="protein sequence ID" value="PSV96047.1"/>
    <property type="molecule type" value="Genomic_DNA"/>
</dbReference>
<evidence type="ECO:0000313" key="3">
    <source>
        <dbReference type="Proteomes" id="UP000241190"/>
    </source>
</evidence>
<dbReference type="OrthoDB" id="5819072at2"/>
<comment type="caution">
    <text evidence="1">The sequence shown here is derived from an EMBL/GenBank/DDBJ whole genome shotgun (WGS) entry which is preliminary data.</text>
</comment>
<gene>
    <name evidence="1" type="ORF">C9I88_12010</name>
    <name evidence="2" type="ORF">C9J52_08005</name>
</gene>
<sequence>MAKVPISQLFHTFERTLSVMMVGEAIEARTFKKDRGIVVLKQDAEYFVFKQFGFDSQTLTLNRASLLKQLKKSIAKEFPRSNMAWIVHCEGISSIDLLVSTQNFQPSLF</sequence>